<comment type="caution">
    <text evidence="2">The sequence shown here is derived from an EMBL/GenBank/DDBJ whole genome shotgun (WGS) entry which is preliminary data.</text>
</comment>
<proteinExistence type="predicted"/>
<dbReference type="VEuPathDB" id="TriTrypDB:Lsey_0301_0060"/>
<dbReference type="EMBL" id="LJSK01000301">
    <property type="protein sequence ID" value="KPI84000.1"/>
    <property type="molecule type" value="Genomic_DNA"/>
</dbReference>
<organism evidence="2 3">
    <name type="scientific">Leptomonas seymouri</name>
    <dbReference type="NCBI Taxonomy" id="5684"/>
    <lineage>
        <taxon>Eukaryota</taxon>
        <taxon>Discoba</taxon>
        <taxon>Euglenozoa</taxon>
        <taxon>Kinetoplastea</taxon>
        <taxon>Metakinetoplastina</taxon>
        <taxon>Trypanosomatida</taxon>
        <taxon>Trypanosomatidae</taxon>
        <taxon>Leishmaniinae</taxon>
        <taxon>Leptomonas</taxon>
    </lineage>
</organism>
<sequence>MYAAAAEQLAALRDEQTASRLEVESHMSAFEAAEQQLHAAQLREAQLAESLHAAQQRTAHLMCEFEAAEARLRAAAEHLAETQSLCHYLESQISGHVKCQRSVLLLPSSPACSAPPQLARSSSLLGKEETAREARLPPQLAWMGRYSVLHAPSGKVFSYDLVSALADEETEDIVEAEGSRDGARAGVIGDDSVSDVEDGGVDGASKREALNSLLREVVHDALQGFNYTLLNTSTGAAPLCIASSHSLALMTGPLTHRLSELLQTEAVRRGTRSLSVFLAIGRVVKSSSIGAAQIEDLLRPLVAVDSDAPAGRGRASAAVNSGAQTVLMDAVIQSADDCEVFKSGDVALTAAATDGVRRKSSSRPRFEPKSDGVQHSTRPSKPDHAATQSITSCSTTLIGVQVRSLEEVDDWLEKVGLSASETAESGGLSAGAPSDVRVATAGFDSAVAAPSNSWTNTPFIVLVGVDSQDAAGKVHKSLLRIVSDAAFEADVSAYMPAGSASAMGITAGTRDAADTALQCALSPPATPSLFGLFMFRAVTAVLQAACKWQRRSDTSHITSALLPQGSLHGCDGGEVADLESLVGQLLAAPHSRPSASDIRATVESMLNCPNEEERLRELPSPASTAEHTTQRACDEWGLWAALLRPIFGGNSKALWLHTACSSAEEPSAFRPSRERRGACSSRKGEAKGAVSAASCSVEVALRLCAVFCRLVRHDAVPCEVSADLDRLLRKGAR</sequence>
<dbReference type="OrthoDB" id="273837at2759"/>
<accession>A0A0N1IIE2</accession>
<feature type="region of interest" description="Disordered" evidence="1">
    <location>
        <begin position="353"/>
        <end position="389"/>
    </location>
</feature>
<protein>
    <submittedName>
        <fullName evidence="2">Uncharacterized protein</fullName>
    </submittedName>
</protein>
<dbReference type="OMA" id="HGYHYTL"/>
<reference evidence="2 3" key="1">
    <citation type="journal article" date="2015" name="PLoS Pathog.">
        <title>Leptomonas seymouri: Adaptations to the Dixenous Life Cycle Analyzed by Genome Sequencing, Transcriptome Profiling and Co-infection with Leishmania donovani.</title>
        <authorList>
            <person name="Kraeva N."/>
            <person name="Butenko A."/>
            <person name="Hlavacova J."/>
            <person name="Kostygov A."/>
            <person name="Myskova J."/>
            <person name="Grybchuk D."/>
            <person name="Lestinova T."/>
            <person name="Votypka J."/>
            <person name="Volf P."/>
            <person name="Opperdoes F."/>
            <person name="Flegontov P."/>
            <person name="Lukes J."/>
            <person name="Yurchenko V."/>
        </authorList>
    </citation>
    <scope>NUCLEOTIDE SEQUENCE [LARGE SCALE GENOMIC DNA]</scope>
    <source>
        <strain evidence="2 3">ATCC 30220</strain>
    </source>
</reference>
<dbReference type="AlphaFoldDB" id="A0A0N1IIE2"/>
<evidence type="ECO:0000313" key="3">
    <source>
        <dbReference type="Proteomes" id="UP000038009"/>
    </source>
</evidence>
<keyword evidence="3" id="KW-1185">Reference proteome</keyword>
<dbReference type="Proteomes" id="UP000038009">
    <property type="component" value="Unassembled WGS sequence"/>
</dbReference>
<evidence type="ECO:0000313" key="2">
    <source>
        <dbReference type="EMBL" id="KPI84000.1"/>
    </source>
</evidence>
<name>A0A0N1IIE2_LEPSE</name>
<gene>
    <name evidence="2" type="ORF">ABL78_6957</name>
</gene>
<evidence type="ECO:0000256" key="1">
    <source>
        <dbReference type="SAM" id="MobiDB-lite"/>
    </source>
</evidence>